<accession>A0ABR4CBH9</accession>
<evidence type="ECO:0000313" key="2">
    <source>
        <dbReference type="Proteomes" id="UP001595075"/>
    </source>
</evidence>
<proteinExistence type="predicted"/>
<comment type="caution">
    <text evidence="1">The sequence shown here is derived from an EMBL/GenBank/DDBJ whole genome shotgun (WGS) entry which is preliminary data.</text>
</comment>
<evidence type="ECO:0000313" key="1">
    <source>
        <dbReference type="EMBL" id="KAL2067259.1"/>
    </source>
</evidence>
<sequence length="85" mass="9794">MVVHYKSLHIWQAALILDQVALIPTRSWLPKDGPLQARGITLHSFFIKKLLRCQINKRKKNRPPSNITNLANMISQHDLMIILAN</sequence>
<gene>
    <name evidence="1" type="ORF">VTL71DRAFT_1683</name>
</gene>
<dbReference type="EMBL" id="JAZHXI010000010">
    <property type="protein sequence ID" value="KAL2067259.1"/>
    <property type="molecule type" value="Genomic_DNA"/>
</dbReference>
<keyword evidence="2" id="KW-1185">Reference proteome</keyword>
<dbReference type="Proteomes" id="UP001595075">
    <property type="component" value="Unassembled WGS sequence"/>
</dbReference>
<protein>
    <submittedName>
        <fullName evidence="1">Uncharacterized protein</fullName>
    </submittedName>
</protein>
<name>A0ABR4CBH9_9HELO</name>
<reference evidence="1 2" key="1">
    <citation type="journal article" date="2024" name="Commun. Biol.">
        <title>Comparative genomic analysis of thermophilic fungi reveals convergent evolutionary adaptations and gene losses.</title>
        <authorList>
            <person name="Steindorff A.S."/>
            <person name="Aguilar-Pontes M.V."/>
            <person name="Robinson A.J."/>
            <person name="Andreopoulos B."/>
            <person name="LaButti K."/>
            <person name="Kuo A."/>
            <person name="Mondo S."/>
            <person name="Riley R."/>
            <person name="Otillar R."/>
            <person name="Haridas S."/>
            <person name="Lipzen A."/>
            <person name="Grimwood J."/>
            <person name="Schmutz J."/>
            <person name="Clum A."/>
            <person name="Reid I.D."/>
            <person name="Moisan M.C."/>
            <person name="Butler G."/>
            <person name="Nguyen T.T.M."/>
            <person name="Dewar K."/>
            <person name="Conant G."/>
            <person name="Drula E."/>
            <person name="Henrissat B."/>
            <person name="Hansel C."/>
            <person name="Singer S."/>
            <person name="Hutchinson M.I."/>
            <person name="de Vries R.P."/>
            <person name="Natvig D.O."/>
            <person name="Powell A.J."/>
            <person name="Tsang A."/>
            <person name="Grigoriev I.V."/>
        </authorList>
    </citation>
    <scope>NUCLEOTIDE SEQUENCE [LARGE SCALE GENOMIC DNA]</scope>
    <source>
        <strain evidence="1 2">CBS 494.80</strain>
    </source>
</reference>
<organism evidence="1 2">
    <name type="scientific">Oculimacula yallundae</name>
    <dbReference type="NCBI Taxonomy" id="86028"/>
    <lineage>
        <taxon>Eukaryota</taxon>
        <taxon>Fungi</taxon>
        <taxon>Dikarya</taxon>
        <taxon>Ascomycota</taxon>
        <taxon>Pezizomycotina</taxon>
        <taxon>Leotiomycetes</taxon>
        <taxon>Helotiales</taxon>
        <taxon>Ploettnerulaceae</taxon>
        <taxon>Oculimacula</taxon>
    </lineage>
</organism>